<evidence type="ECO:0000313" key="3">
    <source>
        <dbReference type="EMBL" id="HHJ81210.1"/>
    </source>
</evidence>
<feature type="signal peptide" evidence="2">
    <location>
        <begin position="1"/>
        <end position="30"/>
    </location>
</feature>
<keyword evidence="1" id="KW-0472">Membrane</keyword>
<dbReference type="Proteomes" id="UP000885832">
    <property type="component" value="Unassembled WGS sequence"/>
</dbReference>
<reference evidence="3" key="1">
    <citation type="journal article" date="2020" name="mSystems">
        <title>Genome- and Community-Level Interaction Insights into Carbon Utilization and Element Cycling Functions of Hydrothermarchaeota in Hydrothermal Sediment.</title>
        <authorList>
            <person name="Zhou Z."/>
            <person name="Liu Y."/>
            <person name="Xu W."/>
            <person name="Pan J."/>
            <person name="Luo Z.H."/>
            <person name="Li M."/>
        </authorList>
    </citation>
    <scope>NUCLEOTIDE SEQUENCE [LARGE SCALE GENOMIC DNA]</scope>
    <source>
        <strain evidence="3">HyVt-505</strain>
    </source>
</reference>
<evidence type="ECO:0000256" key="2">
    <source>
        <dbReference type="SAM" id="SignalP"/>
    </source>
</evidence>
<protein>
    <recommendedName>
        <fullName evidence="4">Glycine zipper domain-containing protein</fullName>
    </recommendedName>
</protein>
<keyword evidence="2" id="KW-0732">Signal</keyword>
<name>A0A832N3Z2_9GAMM</name>
<feature type="transmembrane region" description="Helical" evidence="1">
    <location>
        <begin position="54"/>
        <end position="77"/>
    </location>
</feature>
<dbReference type="EMBL" id="DRNF01000393">
    <property type="protein sequence ID" value="HHJ81210.1"/>
    <property type="molecule type" value="Genomic_DNA"/>
</dbReference>
<feature type="chain" id="PRO_5032857962" description="Glycine zipper domain-containing protein" evidence="2">
    <location>
        <begin position="31"/>
        <end position="126"/>
    </location>
</feature>
<comment type="caution">
    <text evidence="3">The sequence shown here is derived from an EMBL/GenBank/DDBJ whole genome shotgun (WGS) entry which is preliminary data.</text>
</comment>
<keyword evidence="1" id="KW-1133">Transmembrane helix</keyword>
<organism evidence="3">
    <name type="scientific">Candidatus Tenderia electrophaga</name>
    <dbReference type="NCBI Taxonomy" id="1748243"/>
    <lineage>
        <taxon>Bacteria</taxon>
        <taxon>Pseudomonadati</taxon>
        <taxon>Pseudomonadota</taxon>
        <taxon>Gammaproteobacteria</taxon>
        <taxon>Candidatus Tenderiales</taxon>
        <taxon>Candidatus Tenderiaceae</taxon>
        <taxon>Candidatus Tenderia</taxon>
    </lineage>
</organism>
<dbReference type="AlphaFoldDB" id="A0A832N3Z2"/>
<evidence type="ECO:0008006" key="4">
    <source>
        <dbReference type="Google" id="ProtNLM"/>
    </source>
</evidence>
<keyword evidence="1" id="KW-0812">Transmembrane</keyword>
<proteinExistence type="predicted"/>
<feature type="non-terminal residue" evidence="3">
    <location>
        <position position="126"/>
    </location>
</feature>
<accession>A0A832N3Z2</accession>
<gene>
    <name evidence="3" type="ORF">ENJ65_06210</name>
</gene>
<evidence type="ECO:0000256" key="1">
    <source>
        <dbReference type="SAM" id="Phobius"/>
    </source>
</evidence>
<sequence length="126" mass="13265">MKSKSTKTCYKHYLIAITFCLAGTTPSAYAEENSSNGIREFLSDPHRVGSLTGTIIGGALTAHPAGVVAGSVIGYYVGKKTMHQSTEAQIAQASYTRASIIPSAFAKQGQQIQKTGNSYTFAVAKG</sequence>